<dbReference type="PANTHER" id="PTHR11099">
    <property type="entry name" value="VACUOLAR SORTING PROTEIN 35"/>
    <property type="match status" value="1"/>
</dbReference>
<dbReference type="GeneID" id="108569522"/>
<comment type="similarity">
    <text evidence="2 6">Belongs to the VPS35 family.</text>
</comment>
<dbReference type="InterPro" id="IPR042491">
    <property type="entry name" value="Vps35_C"/>
</dbReference>
<keyword evidence="7" id="KW-1185">Reference proteome</keyword>
<reference evidence="8" key="1">
    <citation type="submission" date="2025-08" db="UniProtKB">
        <authorList>
            <consortium name="RefSeq"/>
        </authorList>
    </citation>
    <scope>IDENTIFICATION</scope>
    <source>
        <tissue evidence="8">Whole Larva</tissue>
    </source>
</reference>
<comment type="function">
    <text evidence="6">Plays a role in vesicular protein sorting.</text>
</comment>
<dbReference type="Pfam" id="PF03635">
    <property type="entry name" value="Vps35"/>
    <property type="match status" value="1"/>
</dbReference>
<keyword evidence="3 6" id="KW-0813">Transport</keyword>
<dbReference type="PANTHER" id="PTHR11099:SF0">
    <property type="entry name" value="VACUOLAR PROTEIN SORTING-ASSOCIATED PROTEIN 35"/>
    <property type="match status" value="1"/>
</dbReference>
<dbReference type="Gene3D" id="1.25.40.660">
    <property type="entry name" value="Vacuolar protein sorting-associated protein 35, helical subcomplex Vps35-C"/>
    <property type="match status" value="1"/>
</dbReference>
<evidence type="ECO:0000256" key="5">
    <source>
        <dbReference type="ARBA" id="ARBA00023136"/>
    </source>
</evidence>
<dbReference type="RefSeq" id="XP_017786599.1">
    <property type="nucleotide sequence ID" value="XM_017931110.1"/>
</dbReference>
<evidence type="ECO:0000256" key="3">
    <source>
        <dbReference type="ARBA" id="ARBA00022448"/>
    </source>
</evidence>
<dbReference type="Proteomes" id="UP000695000">
    <property type="component" value="Unplaced"/>
</dbReference>
<keyword evidence="5" id="KW-0472">Membrane</keyword>
<evidence type="ECO:0000256" key="6">
    <source>
        <dbReference type="PIRNR" id="PIRNR009375"/>
    </source>
</evidence>
<sequence>MSSYQVGLGWNKHYSKIFNGGMPTTPQQLSPVEEQEKLLDEALATVKNEAFKMKRCLDKNKLMDALKSASVMLGELRTSLLSPKSYYELYMSITDELRHMELFLIDEFQKGRKVSDLYELVQYAGNIVPRLYLLITVGLVYIKSNQMFRRDLLKDLVEMCRGVQHPLRGLFLRNYLLQCTRNVLPDVPDSDSDNPEGTVKDSIDFVLMNFAEMNKLWVRMQHQGHSRERQHREREREELRILVGTNLVRLSQLESVTLEKYQKSVLPGILEQVVSCRDAIAQEYLMECIIQVFPDEFHIQTLNPFLKSCAELESGVNVKNIVISLMERLATYSQRTDGMSMANDSGSPMGVPMDVQLFEVFSEQVASIIATRQYLPSEDMVALQVALVNLALKCYPDRVDYIDKVMLGSVEVFQRLGLERIEYNELVAKELSKLLKIPVDHYSNILTVLQLKHYAALMQHLDYYGRKSLSMYILTNALDSETVIPSQEEVEQALSLVSTLVTDQSDQPAGEVDMEELAEEQSLLARLIHQFKSESADQQYLILNSARKILGSGGQQRIKHTLPPLVFQAYQLAFKYRDLKAEDDIWEKKCQKIFQFCHSTITALVKAELAELPLRLFLQGALAIDQIAFDNHETVAYEFLSQAFSLYEDEISDSKAQLAAITLIVGTLEKISCFSEENAEPLITQCALAASKLLKKPDQCRGVATCSHLLWSGKTLASNKQEMHDGKRVVECLKKGVRIANQCMDISVQVQLFVELLNHYVYFYENGNDQVTVQMLNQLIGKIREESPNLESSEETEQITKHFNNTLDHLRARIENPETDGVSYEGIEI</sequence>
<evidence type="ECO:0000313" key="8">
    <source>
        <dbReference type="RefSeq" id="XP_017786599.1"/>
    </source>
</evidence>
<evidence type="ECO:0000256" key="1">
    <source>
        <dbReference type="ARBA" id="ARBA00004170"/>
    </source>
</evidence>
<dbReference type="InterPro" id="IPR005378">
    <property type="entry name" value="Vps35"/>
</dbReference>
<proteinExistence type="inferred from homology"/>
<accession>A0ABM1NIE9</accession>
<organism evidence="7 8">
    <name type="scientific">Nicrophorus vespilloides</name>
    <name type="common">Boreal carrion beetle</name>
    <dbReference type="NCBI Taxonomy" id="110193"/>
    <lineage>
        <taxon>Eukaryota</taxon>
        <taxon>Metazoa</taxon>
        <taxon>Ecdysozoa</taxon>
        <taxon>Arthropoda</taxon>
        <taxon>Hexapoda</taxon>
        <taxon>Insecta</taxon>
        <taxon>Pterygota</taxon>
        <taxon>Neoptera</taxon>
        <taxon>Endopterygota</taxon>
        <taxon>Coleoptera</taxon>
        <taxon>Polyphaga</taxon>
        <taxon>Staphyliniformia</taxon>
        <taxon>Silphidae</taxon>
        <taxon>Nicrophorinae</taxon>
        <taxon>Nicrophorus</taxon>
    </lineage>
</organism>
<comment type="subcellular location">
    <subcellularLocation>
        <location evidence="1">Membrane</location>
        <topology evidence="1">Peripheral membrane protein</topology>
    </subcellularLocation>
</comment>
<evidence type="ECO:0000256" key="4">
    <source>
        <dbReference type="ARBA" id="ARBA00022927"/>
    </source>
</evidence>
<name>A0ABM1NIE9_NICVS</name>
<dbReference type="PIRSF" id="PIRSF009375">
    <property type="entry name" value="Retromer_Vps35"/>
    <property type="match status" value="1"/>
</dbReference>
<protein>
    <recommendedName>
        <fullName evidence="6">Vacuolar protein sorting-associated protein 35</fullName>
    </recommendedName>
</protein>
<gene>
    <name evidence="8" type="primary">LOC108569522</name>
</gene>
<keyword evidence="4 6" id="KW-0653">Protein transport</keyword>
<evidence type="ECO:0000313" key="7">
    <source>
        <dbReference type="Proteomes" id="UP000695000"/>
    </source>
</evidence>
<evidence type="ECO:0000256" key="2">
    <source>
        <dbReference type="ARBA" id="ARBA00006536"/>
    </source>
</evidence>